<dbReference type="Proteomes" id="UP000011131">
    <property type="component" value="Chromosome"/>
</dbReference>
<dbReference type="PATRIC" id="fig|1278073.3.peg.3676"/>
<evidence type="ECO:0000313" key="3">
    <source>
        <dbReference type="Proteomes" id="UP000011131"/>
    </source>
</evidence>
<accession>L7UA71</accession>
<protein>
    <submittedName>
        <fullName evidence="2">Uncharacterized protein</fullName>
    </submittedName>
</protein>
<dbReference type="STRING" id="1278073.MYSTI_03617"/>
<dbReference type="AlphaFoldDB" id="L7UA71"/>
<name>L7UA71_MYXSD</name>
<sequence>MTFFLYLRLIFFGAFGALASLRALEQIIFGGRGGFGPILVQAALGAGALMVAKRALDKLRAQRRPAPSEDSNPS</sequence>
<dbReference type="RefSeq" id="WP_015349183.1">
    <property type="nucleotide sequence ID" value="NC_020126.1"/>
</dbReference>
<reference evidence="2 3" key="1">
    <citation type="journal article" date="2013" name="Genome Announc.">
        <title>Complete genome sequence of Myxococcus stipitatus strain DSM 14675, a fruiting myxobacterium.</title>
        <authorList>
            <person name="Huntley S."/>
            <person name="Kneip S."/>
            <person name="Treuner-Lange A."/>
            <person name="Sogaard-Andersen L."/>
        </authorList>
    </citation>
    <scope>NUCLEOTIDE SEQUENCE [LARGE SCALE GENOMIC DNA]</scope>
    <source>
        <strain evidence="3">DSM 14675 / JCM 12634 / Mx s8</strain>
    </source>
</reference>
<evidence type="ECO:0000256" key="1">
    <source>
        <dbReference type="SAM" id="Phobius"/>
    </source>
</evidence>
<dbReference type="HOGENOM" id="CLU_2684044_0_0_7"/>
<proteinExistence type="predicted"/>
<feature type="transmembrane region" description="Helical" evidence="1">
    <location>
        <begin position="33"/>
        <end position="52"/>
    </location>
</feature>
<keyword evidence="1" id="KW-0812">Transmembrane</keyword>
<organism evidence="2 3">
    <name type="scientific">Myxococcus stipitatus (strain DSM 14675 / JCM 12634 / Mx s8)</name>
    <dbReference type="NCBI Taxonomy" id="1278073"/>
    <lineage>
        <taxon>Bacteria</taxon>
        <taxon>Pseudomonadati</taxon>
        <taxon>Myxococcota</taxon>
        <taxon>Myxococcia</taxon>
        <taxon>Myxococcales</taxon>
        <taxon>Cystobacterineae</taxon>
        <taxon>Myxococcaceae</taxon>
        <taxon>Myxococcus</taxon>
    </lineage>
</organism>
<gene>
    <name evidence="2" type="ordered locus">MYSTI_03617</name>
</gene>
<keyword evidence="1" id="KW-0472">Membrane</keyword>
<dbReference type="KEGG" id="msd:MYSTI_03617"/>
<keyword evidence="3" id="KW-1185">Reference proteome</keyword>
<dbReference type="EMBL" id="CP004025">
    <property type="protein sequence ID" value="AGC44923.1"/>
    <property type="molecule type" value="Genomic_DNA"/>
</dbReference>
<keyword evidence="1" id="KW-1133">Transmembrane helix</keyword>
<evidence type="ECO:0000313" key="2">
    <source>
        <dbReference type="EMBL" id="AGC44923.1"/>
    </source>
</evidence>